<accession>A0A9W7BQU1</accession>
<evidence type="ECO:0000256" key="3">
    <source>
        <dbReference type="ARBA" id="ARBA00022912"/>
    </source>
</evidence>
<dbReference type="InterPro" id="IPR029021">
    <property type="entry name" value="Prot-tyrosine_phosphatase-like"/>
</dbReference>
<feature type="domain" description="Tyrosine-protein phosphatase" evidence="6">
    <location>
        <begin position="34"/>
        <end position="179"/>
    </location>
</feature>
<evidence type="ECO:0000259" key="7">
    <source>
        <dbReference type="PROSITE" id="PS50056"/>
    </source>
</evidence>
<sequence length="191" mass="21445">MAAISNWISEQWKAAFPYGFFVTEESEVQLHLDNIEMSQPCLVLAGVDGEKPVGALYIGALYCVCNQVETSVRRLKENLHVGFARLMWKDDDEQVLEKADLEGAIKHIHQQRQRGSSVLVHCIMGKSRSAALTVAYLLTVQKDKSVDECIAQVKEARPTANPRESFVTQLKKLKDEGFFDGLKFSSKTPEK</sequence>
<dbReference type="CDD" id="cd14498">
    <property type="entry name" value="DSP"/>
    <property type="match status" value="1"/>
</dbReference>
<dbReference type="Proteomes" id="UP001165160">
    <property type="component" value="Unassembled WGS sequence"/>
</dbReference>
<dbReference type="PROSITE" id="PS00383">
    <property type="entry name" value="TYR_PHOSPHATASE_1"/>
    <property type="match status" value="1"/>
</dbReference>
<keyword evidence="2" id="KW-0378">Hydrolase</keyword>
<dbReference type="PROSITE" id="PS50054">
    <property type="entry name" value="TYR_PHOSPHATASE_DUAL"/>
    <property type="match status" value="1"/>
</dbReference>
<dbReference type="InterPro" id="IPR016130">
    <property type="entry name" value="Tyr_Pase_AS"/>
</dbReference>
<dbReference type="AlphaFoldDB" id="A0A9W7BQU1"/>
<keyword evidence="9" id="KW-1185">Reference proteome</keyword>
<reference evidence="9" key="1">
    <citation type="journal article" date="2023" name="Commun. Biol.">
        <title>Genome analysis of Parmales, the sister group of diatoms, reveals the evolutionary specialization of diatoms from phago-mixotrophs to photoautotrophs.</title>
        <authorList>
            <person name="Ban H."/>
            <person name="Sato S."/>
            <person name="Yoshikawa S."/>
            <person name="Yamada K."/>
            <person name="Nakamura Y."/>
            <person name="Ichinomiya M."/>
            <person name="Sato N."/>
            <person name="Blanc-Mathieu R."/>
            <person name="Endo H."/>
            <person name="Kuwata A."/>
            <person name="Ogata H."/>
        </authorList>
    </citation>
    <scope>NUCLEOTIDE SEQUENCE [LARGE SCALE GENOMIC DNA]</scope>
    <source>
        <strain evidence="9">NIES 3699</strain>
    </source>
</reference>
<dbReference type="GO" id="GO:0004722">
    <property type="term" value="F:protein serine/threonine phosphatase activity"/>
    <property type="evidence" value="ECO:0007669"/>
    <property type="project" value="UniProtKB-EC"/>
</dbReference>
<evidence type="ECO:0000256" key="2">
    <source>
        <dbReference type="ARBA" id="ARBA00022801"/>
    </source>
</evidence>
<dbReference type="InterPro" id="IPR000340">
    <property type="entry name" value="Dual-sp_phosphatase_cat-dom"/>
</dbReference>
<protein>
    <submittedName>
        <fullName evidence="8">Uncharacterized protein</fullName>
    </submittedName>
</protein>
<proteinExistence type="inferred from homology"/>
<dbReference type="GO" id="GO:0005829">
    <property type="term" value="C:cytosol"/>
    <property type="evidence" value="ECO:0007669"/>
    <property type="project" value="TreeGrafter"/>
</dbReference>
<feature type="domain" description="Tyrosine specific protein phosphatases" evidence="7">
    <location>
        <begin position="99"/>
        <end position="158"/>
    </location>
</feature>
<dbReference type="PANTHER" id="PTHR45948:SF2">
    <property type="entry name" value="DUAL SPECIFICITY PROTEIN PHOSPHATASE"/>
    <property type="match status" value="1"/>
</dbReference>
<evidence type="ECO:0000313" key="9">
    <source>
        <dbReference type="Proteomes" id="UP001165160"/>
    </source>
</evidence>
<dbReference type="EMBL" id="BRXX01000133">
    <property type="protein sequence ID" value="GMH92881.1"/>
    <property type="molecule type" value="Genomic_DNA"/>
</dbReference>
<dbReference type="GO" id="GO:0007165">
    <property type="term" value="P:signal transduction"/>
    <property type="evidence" value="ECO:0007669"/>
    <property type="project" value="TreeGrafter"/>
</dbReference>
<evidence type="ECO:0000259" key="6">
    <source>
        <dbReference type="PROSITE" id="PS50054"/>
    </source>
</evidence>
<evidence type="ECO:0000256" key="4">
    <source>
        <dbReference type="ARBA" id="ARBA00047761"/>
    </source>
</evidence>
<dbReference type="InterPro" id="IPR020422">
    <property type="entry name" value="TYR_PHOSPHATASE_DUAL_dom"/>
</dbReference>
<keyword evidence="3" id="KW-0904">Protein phosphatase</keyword>
<dbReference type="PANTHER" id="PTHR45948">
    <property type="entry name" value="DUAL SPECIFICITY PROTEIN PHOSPHATASE DDB_G0269404-RELATED"/>
    <property type="match status" value="1"/>
</dbReference>
<dbReference type="GO" id="GO:0004725">
    <property type="term" value="F:protein tyrosine phosphatase activity"/>
    <property type="evidence" value="ECO:0007669"/>
    <property type="project" value="TreeGrafter"/>
</dbReference>
<gene>
    <name evidence="8" type="ORF">TrVE_jg10840</name>
</gene>
<dbReference type="Gene3D" id="3.90.190.10">
    <property type="entry name" value="Protein tyrosine phosphatase superfamily"/>
    <property type="match status" value="1"/>
</dbReference>
<name>A0A9W7BQU1_9STRA</name>
<comment type="catalytic activity">
    <reaction evidence="4">
        <text>O-phospho-L-seryl-[protein] + H2O = L-seryl-[protein] + phosphate</text>
        <dbReference type="Rhea" id="RHEA:20629"/>
        <dbReference type="Rhea" id="RHEA-COMP:9863"/>
        <dbReference type="Rhea" id="RHEA-COMP:11604"/>
        <dbReference type="ChEBI" id="CHEBI:15377"/>
        <dbReference type="ChEBI" id="CHEBI:29999"/>
        <dbReference type="ChEBI" id="CHEBI:43474"/>
        <dbReference type="ChEBI" id="CHEBI:83421"/>
        <dbReference type="EC" id="3.1.3.16"/>
    </reaction>
</comment>
<dbReference type="PROSITE" id="PS50056">
    <property type="entry name" value="TYR_PHOSPHATASE_2"/>
    <property type="match status" value="1"/>
</dbReference>
<dbReference type="SMART" id="SM00195">
    <property type="entry name" value="DSPc"/>
    <property type="match status" value="1"/>
</dbReference>
<dbReference type="Pfam" id="PF00782">
    <property type="entry name" value="DSPc"/>
    <property type="match status" value="1"/>
</dbReference>
<comment type="caution">
    <text evidence="8">The sequence shown here is derived from an EMBL/GenBank/DDBJ whole genome shotgun (WGS) entry which is preliminary data.</text>
</comment>
<organism evidence="8 9">
    <name type="scientific">Triparma verrucosa</name>
    <dbReference type="NCBI Taxonomy" id="1606542"/>
    <lineage>
        <taxon>Eukaryota</taxon>
        <taxon>Sar</taxon>
        <taxon>Stramenopiles</taxon>
        <taxon>Ochrophyta</taxon>
        <taxon>Bolidophyceae</taxon>
        <taxon>Parmales</taxon>
        <taxon>Triparmaceae</taxon>
        <taxon>Triparma</taxon>
    </lineage>
</organism>
<comment type="catalytic activity">
    <reaction evidence="5">
        <text>O-phospho-L-threonyl-[protein] + H2O = L-threonyl-[protein] + phosphate</text>
        <dbReference type="Rhea" id="RHEA:47004"/>
        <dbReference type="Rhea" id="RHEA-COMP:11060"/>
        <dbReference type="Rhea" id="RHEA-COMP:11605"/>
        <dbReference type="ChEBI" id="CHEBI:15377"/>
        <dbReference type="ChEBI" id="CHEBI:30013"/>
        <dbReference type="ChEBI" id="CHEBI:43474"/>
        <dbReference type="ChEBI" id="CHEBI:61977"/>
        <dbReference type="EC" id="3.1.3.16"/>
    </reaction>
</comment>
<dbReference type="SUPFAM" id="SSF52799">
    <property type="entry name" value="(Phosphotyrosine protein) phosphatases II"/>
    <property type="match status" value="1"/>
</dbReference>
<evidence type="ECO:0000256" key="1">
    <source>
        <dbReference type="ARBA" id="ARBA00008601"/>
    </source>
</evidence>
<evidence type="ECO:0000256" key="5">
    <source>
        <dbReference type="ARBA" id="ARBA00048336"/>
    </source>
</evidence>
<dbReference type="InterPro" id="IPR000387">
    <property type="entry name" value="Tyr_Pase_dom"/>
</dbReference>
<evidence type="ECO:0000313" key="8">
    <source>
        <dbReference type="EMBL" id="GMH92881.1"/>
    </source>
</evidence>
<comment type="similarity">
    <text evidence="1">Belongs to the protein-tyrosine phosphatase family. Non-receptor class dual specificity subfamily.</text>
</comment>
<dbReference type="InterPro" id="IPR003595">
    <property type="entry name" value="Tyr_Pase_cat"/>
</dbReference>
<dbReference type="SMART" id="SM00404">
    <property type="entry name" value="PTPc_motif"/>
    <property type="match status" value="1"/>
</dbReference>